<protein>
    <submittedName>
        <fullName evidence="2">HD domain-containing protein</fullName>
    </submittedName>
</protein>
<dbReference type="SUPFAM" id="SSF109604">
    <property type="entry name" value="HD-domain/PDEase-like"/>
    <property type="match status" value="1"/>
</dbReference>
<dbReference type="Gene3D" id="1.10.3210.10">
    <property type="entry name" value="Hypothetical protein af1432"/>
    <property type="match status" value="1"/>
</dbReference>
<organism evidence="2 3">
    <name type="scientific">Candidatus Merdibacter merdavium</name>
    <dbReference type="NCBI Taxonomy" id="2838692"/>
    <lineage>
        <taxon>Bacteria</taxon>
        <taxon>Bacillati</taxon>
        <taxon>Bacillota</taxon>
        <taxon>Erysipelotrichia</taxon>
        <taxon>Erysipelotrichales</taxon>
        <taxon>Erysipelotrichaceae</taxon>
        <taxon>Merdibacter</taxon>
    </lineage>
</organism>
<dbReference type="AlphaFoldDB" id="A0A9D2NQ70"/>
<accession>A0A9D2NQ70</accession>
<feature type="domain" description="HD" evidence="1">
    <location>
        <begin position="52"/>
        <end position="159"/>
    </location>
</feature>
<sequence length="194" mass="22374">MSGKERFIEIYQTHIRRQGAQRLLDYLQSPASDFFEAPASTRFHGAYKGGLVDHSLNVYDCLKDYLSRERVKTVYGLQQVSEETIAVVALLHDLCKINVYHPGKRNVKINGEWQSVDTFEYSDTLPYGHGEKSVYMITGFMRLSRDESFAIRYHMGFSSEFDDPRSIGYTFEHFPLAFALSTADMEATYFMESK</sequence>
<dbReference type="Proteomes" id="UP000823896">
    <property type="component" value="Unassembled WGS sequence"/>
</dbReference>
<name>A0A9D2NQ70_9FIRM</name>
<dbReference type="Pfam" id="PF01966">
    <property type="entry name" value="HD"/>
    <property type="match status" value="1"/>
</dbReference>
<comment type="caution">
    <text evidence="2">The sequence shown here is derived from an EMBL/GenBank/DDBJ whole genome shotgun (WGS) entry which is preliminary data.</text>
</comment>
<dbReference type="InterPro" id="IPR006674">
    <property type="entry name" value="HD_domain"/>
</dbReference>
<evidence type="ECO:0000313" key="2">
    <source>
        <dbReference type="EMBL" id="HJC36520.1"/>
    </source>
</evidence>
<evidence type="ECO:0000259" key="1">
    <source>
        <dbReference type="Pfam" id="PF01966"/>
    </source>
</evidence>
<evidence type="ECO:0000313" key="3">
    <source>
        <dbReference type="Proteomes" id="UP000823896"/>
    </source>
</evidence>
<reference evidence="2" key="1">
    <citation type="journal article" date="2021" name="PeerJ">
        <title>Extensive microbial diversity within the chicken gut microbiome revealed by metagenomics and culture.</title>
        <authorList>
            <person name="Gilroy R."/>
            <person name="Ravi A."/>
            <person name="Getino M."/>
            <person name="Pursley I."/>
            <person name="Horton D.L."/>
            <person name="Alikhan N.F."/>
            <person name="Baker D."/>
            <person name="Gharbi K."/>
            <person name="Hall N."/>
            <person name="Watson M."/>
            <person name="Adriaenssens E.M."/>
            <person name="Foster-Nyarko E."/>
            <person name="Jarju S."/>
            <person name="Secka A."/>
            <person name="Antonio M."/>
            <person name="Oren A."/>
            <person name="Chaudhuri R.R."/>
            <person name="La Ragione R."/>
            <person name="Hildebrand F."/>
            <person name="Pallen M.J."/>
        </authorList>
    </citation>
    <scope>NUCLEOTIDE SEQUENCE</scope>
    <source>
        <strain evidence="2">CHK187-11901</strain>
    </source>
</reference>
<gene>
    <name evidence="2" type="ORF">H9702_05260</name>
</gene>
<reference evidence="2" key="2">
    <citation type="submission" date="2021-04" db="EMBL/GenBank/DDBJ databases">
        <authorList>
            <person name="Gilroy R."/>
        </authorList>
    </citation>
    <scope>NUCLEOTIDE SEQUENCE</scope>
    <source>
        <strain evidence="2">CHK187-11901</strain>
    </source>
</reference>
<proteinExistence type="predicted"/>
<dbReference type="EMBL" id="DWWM01000032">
    <property type="protein sequence ID" value="HJC36520.1"/>
    <property type="molecule type" value="Genomic_DNA"/>
</dbReference>